<reference evidence="1 2" key="1">
    <citation type="submission" date="2014-01" db="EMBL/GenBank/DDBJ databases">
        <title>Development of a Comparative Genomic Fingerprinting Assay for High Resolution Genotyping of Arcobacter butzleri.</title>
        <authorList>
            <person name="Webb A.L."/>
            <person name="Inglis G.D."/>
            <person name="Kruczkiewicz P."/>
            <person name="Selinger L.B."/>
            <person name="Taboada E.N."/>
        </authorList>
    </citation>
    <scope>NUCLEOTIDE SEQUENCE [LARGE SCALE GENOMIC DNA]</scope>
    <source>
        <strain evidence="1 2">L348</strain>
    </source>
</reference>
<name>A0A0G9K556_9BACT</name>
<proteinExistence type="predicted"/>
<dbReference type="AlphaFoldDB" id="A0A0G9K556"/>
<dbReference type="Proteomes" id="UP000035514">
    <property type="component" value="Unassembled WGS sequence"/>
</dbReference>
<dbReference type="RefSeq" id="WP_052943024.1">
    <property type="nucleotide sequence ID" value="NZ_JAIQ01000060.1"/>
</dbReference>
<accession>A0A0G9K556</accession>
<evidence type="ECO:0000313" key="1">
    <source>
        <dbReference type="EMBL" id="KLE01669.1"/>
    </source>
</evidence>
<dbReference type="EMBL" id="JAIQ01000060">
    <property type="protein sequence ID" value="KLE01669.1"/>
    <property type="molecule type" value="Genomic_DNA"/>
</dbReference>
<protein>
    <submittedName>
        <fullName evidence="1">Uncharacterized protein</fullName>
    </submittedName>
</protein>
<evidence type="ECO:0000313" key="2">
    <source>
        <dbReference type="Proteomes" id="UP000035514"/>
    </source>
</evidence>
<gene>
    <name evidence="1" type="ORF">AA20_02730</name>
</gene>
<organism evidence="1 2">
    <name type="scientific">Aliarcobacter butzleri L348</name>
    <dbReference type="NCBI Taxonomy" id="1447256"/>
    <lineage>
        <taxon>Bacteria</taxon>
        <taxon>Pseudomonadati</taxon>
        <taxon>Campylobacterota</taxon>
        <taxon>Epsilonproteobacteria</taxon>
        <taxon>Campylobacterales</taxon>
        <taxon>Arcobacteraceae</taxon>
        <taxon>Aliarcobacter</taxon>
    </lineage>
</organism>
<comment type="caution">
    <text evidence="1">The sequence shown here is derived from an EMBL/GenBank/DDBJ whole genome shotgun (WGS) entry which is preliminary data.</text>
</comment>
<sequence>MFTIIKEKLQSSGNDELNDISRGQVPEIYLFFDYDGHATNADLGKLQKILELFNNETENGKLYVSYPMVEAIKHLKEGMDFKEIIEESNSSYKELVSQNCDEHLCHLRDLSFDDWDIIIQEHSKKANFIVNDDFVFPGQIFEQSEIFNHQKEKFIKPYNKVAVLASFPLFLLDYYGVKKFINKD</sequence>
<dbReference type="PATRIC" id="fig|1447256.3.peg.523"/>